<dbReference type="Proteomes" id="UP000202511">
    <property type="component" value="Segment"/>
</dbReference>
<dbReference type="RefSeq" id="YP_009119326.1">
    <property type="nucleotide sequence ID" value="NC_026440.1"/>
</dbReference>
<reference evidence="2 3" key="1">
    <citation type="journal article" date="2015" name="Parasitol. Res.">
        <title>Viruses in close associations with free-living amoebae.</title>
        <authorList>
            <person name="Scheid P."/>
        </authorList>
    </citation>
    <scope>NUCLEOTIDE SEQUENCE [LARGE SCALE GENOMIC DNA]</scope>
    <source>
        <strain evidence="2">KlaHel</strain>
    </source>
</reference>
<proteinExistence type="predicted"/>
<dbReference type="GeneID" id="23462008"/>
<feature type="compositionally biased region" description="Basic and acidic residues" evidence="1">
    <location>
        <begin position="1"/>
        <end position="15"/>
    </location>
</feature>
<dbReference type="KEGG" id="vg:23462008"/>
<dbReference type="EMBL" id="KP136319">
    <property type="protein sequence ID" value="AJF97091.1"/>
    <property type="molecule type" value="Genomic_DNA"/>
</dbReference>
<evidence type="ECO:0000256" key="1">
    <source>
        <dbReference type="SAM" id="MobiDB-lite"/>
    </source>
</evidence>
<sequence length="164" mass="18140">MERRRGTMSPRERQTNRGSRTRLFFLRPSAIRRRDAVGLVRELCGRVGVTVVHPKFDKTMPTPTATKGGPGCRGTTPDEKKKVDHVARSTPATAERARGFPPTTDVRKVRVRATVFRCGILLPLEKKGAPVDDAAKGHLLTATKIQWEKEKEAETLAGQEDAGQ</sequence>
<accession>A0A0B5J8H3</accession>
<feature type="region of interest" description="Disordered" evidence="1">
    <location>
        <begin position="1"/>
        <end position="20"/>
    </location>
</feature>
<evidence type="ECO:0000313" key="2">
    <source>
        <dbReference type="EMBL" id="AJF97091.1"/>
    </source>
</evidence>
<evidence type="ECO:0000313" key="3">
    <source>
        <dbReference type="Proteomes" id="UP000202511"/>
    </source>
</evidence>
<feature type="region of interest" description="Disordered" evidence="1">
    <location>
        <begin position="60"/>
        <end position="100"/>
    </location>
</feature>
<protein>
    <submittedName>
        <fullName evidence="2">Uncharacterized protein</fullName>
    </submittedName>
</protein>
<name>A0A0B5J8H3_9VIRU</name>
<feature type="compositionally biased region" description="Basic and acidic residues" evidence="1">
    <location>
        <begin position="76"/>
        <end position="87"/>
    </location>
</feature>
<organism evidence="2 3">
    <name type="scientific">Pandoravirus inopinatum</name>
    <dbReference type="NCBI Taxonomy" id="1605721"/>
    <lineage>
        <taxon>Viruses</taxon>
        <taxon>Pandoravirus</taxon>
    </lineage>
</organism>